<feature type="transmembrane region" description="Helical" evidence="9">
    <location>
        <begin position="266"/>
        <end position="287"/>
    </location>
</feature>
<dbReference type="GO" id="GO:0065002">
    <property type="term" value="P:intracellular protein transmembrane transport"/>
    <property type="evidence" value="ECO:0007669"/>
    <property type="project" value="UniProtKB-UniRule"/>
</dbReference>
<sequence>MEQYATRSLLRNKIFKISTLLLLVRLGLYIPVPGVELDIFAQGQAINPMFGFAKTLVGNSFLGVGSLGILPYINASIVMQLITPLIPKLEKLQKEEGELGRQQISRYTRYLTFFWSLLFSIGIAIFLIKPVTFGWSLKLGFEIVVSLTVGSILSMWFAELITEEGLGNGSSLIIFINIIGGIPNNLRSLQQFGLTDEPFFTKFSSVLSALPIYFGIVLLIIFFQDAYKKISIVSSKQISQLESLREQSSRISDNSFIPLKLNQGGIMPLVFSSTVAVVLIYPMQILLGSLTFLPAAKLTALITAYSFFLNFILVIFFSCFSVSLVLKPQDMAENLGKMAYSIPGIRQGKETTKYLAKVTNRLAFIGGLFLAFLAFFPILVGNVLQFSLFKNFTSLLILIGVITDTTSQINGYLVSTRYEDFKKS</sequence>
<feature type="transmembrane region" description="Helical" evidence="9">
    <location>
        <begin position="165"/>
        <end position="183"/>
    </location>
</feature>
<evidence type="ECO:0000256" key="10">
    <source>
        <dbReference type="RuleBase" id="RU004349"/>
    </source>
</evidence>
<keyword evidence="7 9" id="KW-0811">Translocation</keyword>
<dbReference type="Pfam" id="PF00344">
    <property type="entry name" value="SecY"/>
    <property type="match status" value="1"/>
</dbReference>
<organism evidence="11">
    <name type="scientific">Tisochrysis lutea</name>
    <dbReference type="NCBI Taxonomy" id="1321669"/>
    <lineage>
        <taxon>Eukaryota</taxon>
        <taxon>Haptista</taxon>
        <taxon>Haptophyta</taxon>
        <taxon>Prymnesiophyceae</taxon>
        <taxon>Isochrysidales</taxon>
        <taxon>Isochrysidaceae</taxon>
        <taxon>Tisochrysis</taxon>
    </lineage>
</organism>
<dbReference type="EMBL" id="MF795089">
    <property type="protein sequence ID" value="AUM82552.1"/>
    <property type="molecule type" value="Genomic_DNA"/>
</dbReference>
<name>A0A3Q8D2P6_9EUKA</name>
<reference evidence="11" key="1">
    <citation type="journal article" date="2019" name="Mitochondrial DNA Part B Resour">
        <title>The chloroplast genome of the marine microalga Tisochrysis lutea.</title>
        <authorList>
            <person name="Mendez-Leyva A.B."/>
            <person name="Guo J."/>
            <person name="Mudd E.A."/>
            <person name="Wong J."/>
            <person name="Schwartz J.-M."/>
            <person name="Day A."/>
        </authorList>
    </citation>
    <scope>NUCLEOTIDE SEQUENCE</scope>
</reference>
<feature type="transmembrane region" description="Helical" evidence="9">
    <location>
        <begin position="107"/>
        <end position="128"/>
    </location>
</feature>
<dbReference type="InterPro" id="IPR030659">
    <property type="entry name" value="SecY_CS"/>
</dbReference>
<evidence type="ECO:0000256" key="9">
    <source>
        <dbReference type="HAMAP-Rule" id="MF_01465"/>
    </source>
</evidence>
<dbReference type="InterPro" id="IPR002208">
    <property type="entry name" value="SecY/SEC61-alpha"/>
</dbReference>
<protein>
    <recommendedName>
        <fullName evidence="9">Protein translocase subunit SecY</fullName>
    </recommendedName>
</protein>
<dbReference type="GeneID" id="38947108"/>
<feature type="transmembrane region" description="Helical" evidence="9">
    <location>
        <begin position="307"/>
        <end position="326"/>
    </location>
</feature>
<feature type="transmembrane region" description="Helical" evidence="9">
    <location>
        <begin position="20"/>
        <end position="41"/>
    </location>
</feature>
<comment type="subcellular location">
    <subcellularLocation>
        <location evidence="1">Membrane</location>
        <topology evidence="1">Multi-pass membrane protein</topology>
    </subcellularLocation>
    <subcellularLocation>
        <location evidence="9">Plastid</location>
        <location evidence="9">Chloroplast thylakoid membrane</location>
        <topology evidence="9">Multi-pass membrane protein</topology>
    </subcellularLocation>
</comment>
<geneLocation type="chloroplast" evidence="11"/>
<dbReference type="RefSeq" id="YP_009550250.1">
    <property type="nucleotide sequence ID" value="NC_040291.1"/>
</dbReference>
<feature type="transmembrane region" description="Helical" evidence="9">
    <location>
        <begin position="362"/>
        <end position="380"/>
    </location>
</feature>
<dbReference type="GO" id="GO:0006605">
    <property type="term" value="P:protein targeting"/>
    <property type="evidence" value="ECO:0007669"/>
    <property type="project" value="UniProtKB-UniRule"/>
</dbReference>
<evidence type="ECO:0000256" key="2">
    <source>
        <dbReference type="ARBA" id="ARBA00005751"/>
    </source>
</evidence>
<feature type="transmembrane region" description="Helical" evidence="9">
    <location>
        <begin position="392"/>
        <end position="414"/>
    </location>
</feature>
<gene>
    <name evidence="9 11" type="primary">secY</name>
</gene>
<dbReference type="InterPro" id="IPR026593">
    <property type="entry name" value="SecY"/>
</dbReference>
<keyword evidence="3 9" id="KW-0813">Transport</keyword>
<dbReference type="SUPFAM" id="SSF103491">
    <property type="entry name" value="Preprotein translocase SecY subunit"/>
    <property type="match status" value="1"/>
</dbReference>
<keyword evidence="6 9" id="KW-1133">Transmembrane helix</keyword>
<accession>A0A3Q8D2P6</accession>
<dbReference type="NCBIfam" id="TIGR00967">
    <property type="entry name" value="3a0501s007"/>
    <property type="match status" value="1"/>
</dbReference>
<dbReference type="HAMAP" id="MF_01465">
    <property type="entry name" value="SecY"/>
    <property type="match status" value="1"/>
</dbReference>
<proteinExistence type="inferred from homology"/>
<evidence type="ECO:0000256" key="3">
    <source>
        <dbReference type="ARBA" id="ARBA00022448"/>
    </source>
</evidence>
<feature type="transmembrane region" description="Helical" evidence="9">
    <location>
        <begin position="140"/>
        <end position="158"/>
    </location>
</feature>
<keyword evidence="11" id="KW-0934">Plastid</keyword>
<dbReference type="InterPro" id="IPR023201">
    <property type="entry name" value="SecY_dom_sf"/>
</dbReference>
<dbReference type="PRINTS" id="PR00303">
    <property type="entry name" value="SECYTRNLCASE"/>
</dbReference>
<dbReference type="PROSITE" id="PS00756">
    <property type="entry name" value="SECY_2"/>
    <property type="match status" value="1"/>
</dbReference>
<dbReference type="AlphaFoldDB" id="A0A3Q8D2P6"/>
<keyword evidence="8 9" id="KW-0472">Membrane</keyword>
<feature type="transmembrane region" description="Helical" evidence="9">
    <location>
        <begin position="61"/>
        <end position="86"/>
    </location>
</feature>
<dbReference type="Gene3D" id="1.10.3370.10">
    <property type="entry name" value="SecY subunit domain"/>
    <property type="match status" value="1"/>
</dbReference>
<comment type="similarity">
    <text evidence="2 9 10">Belongs to the SecY/SEC61-alpha family.</text>
</comment>
<evidence type="ECO:0000256" key="5">
    <source>
        <dbReference type="ARBA" id="ARBA00022927"/>
    </source>
</evidence>
<comment type="subunit">
    <text evidence="9">Component of the plastid Sec protein translocase complex, which is composed of at least SecY and SecE.</text>
</comment>
<dbReference type="PIRSF" id="PIRSF004557">
    <property type="entry name" value="SecY"/>
    <property type="match status" value="1"/>
</dbReference>
<keyword evidence="9" id="KW-0793">Thylakoid</keyword>
<evidence type="ECO:0000256" key="8">
    <source>
        <dbReference type="ARBA" id="ARBA00023136"/>
    </source>
</evidence>
<dbReference type="PANTHER" id="PTHR10906">
    <property type="entry name" value="SECY/SEC61-ALPHA FAMILY MEMBER"/>
    <property type="match status" value="1"/>
</dbReference>
<evidence type="ECO:0000256" key="6">
    <source>
        <dbReference type="ARBA" id="ARBA00022989"/>
    </source>
</evidence>
<evidence type="ECO:0000256" key="4">
    <source>
        <dbReference type="ARBA" id="ARBA00022692"/>
    </source>
</evidence>
<evidence type="ECO:0000256" key="1">
    <source>
        <dbReference type="ARBA" id="ARBA00004141"/>
    </source>
</evidence>
<comment type="function">
    <text evidence="9">The central subunit of the protein translocation channel SecYE. Consists of two halves formed by TMs 1-5 and 6-10. These two domains form a lateral gate at the front which open onto the bilayer between TMs 2 and 7, and are clamped together by SecE at the back. The channel is closed by both a pore ring composed of hydrophobic SecY resides and a short helix (helix 2A) on the extracellular side of the membrane which forms a plug.</text>
</comment>
<dbReference type="GO" id="GO:0009535">
    <property type="term" value="C:chloroplast thylakoid membrane"/>
    <property type="evidence" value="ECO:0007669"/>
    <property type="project" value="UniProtKB-SubCell"/>
</dbReference>
<keyword evidence="11" id="KW-0150">Chloroplast</keyword>
<keyword evidence="4 9" id="KW-0812">Transmembrane</keyword>
<evidence type="ECO:0000313" key="11">
    <source>
        <dbReference type="EMBL" id="AUM82552.1"/>
    </source>
</evidence>
<evidence type="ECO:0000256" key="7">
    <source>
        <dbReference type="ARBA" id="ARBA00023010"/>
    </source>
</evidence>
<feature type="transmembrane region" description="Helical" evidence="9">
    <location>
        <begin position="203"/>
        <end position="223"/>
    </location>
</feature>
<keyword evidence="5 9" id="KW-0653">Protein transport</keyword>